<evidence type="ECO:0008006" key="4">
    <source>
        <dbReference type="Google" id="ProtNLM"/>
    </source>
</evidence>
<dbReference type="RefSeq" id="WP_219765180.1">
    <property type="nucleotide sequence ID" value="NZ_JAHYBZ010000008.1"/>
</dbReference>
<comment type="caution">
    <text evidence="2">The sequence shown here is derived from an EMBL/GenBank/DDBJ whole genome shotgun (WGS) entry which is preliminary data.</text>
</comment>
<feature type="region of interest" description="Disordered" evidence="1">
    <location>
        <begin position="102"/>
        <end position="123"/>
    </location>
</feature>
<proteinExistence type="predicted"/>
<organism evidence="2 3">
    <name type="scientific">Roseomonas alba</name>
    <dbReference type="NCBI Taxonomy" id="2846776"/>
    <lineage>
        <taxon>Bacteria</taxon>
        <taxon>Pseudomonadati</taxon>
        <taxon>Pseudomonadota</taxon>
        <taxon>Alphaproteobacteria</taxon>
        <taxon>Acetobacterales</taxon>
        <taxon>Roseomonadaceae</taxon>
        <taxon>Roseomonas</taxon>
    </lineage>
</organism>
<accession>A0ABS7AE85</accession>
<dbReference type="EMBL" id="JAHYBZ010000008">
    <property type="protein sequence ID" value="MBW6400614.1"/>
    <property type="molecule type" value="Genomic_DNA"/>
</dbReference>
<protein>
    <recommendedName>
        <fullName evidence="4">DUF2946 domain-containing protein</fullName>
    </recommendedName>
</protein>
<evidence type="ECO:0000313" key="2">
    <source>
        <dbReference type="EMBL" id="MBW6400614.1"/>
    </source>
</evidence>
<evidence type="ECO:0000256" key="1">
    <source>
        <dbReference type="SAM" id="MobiDB-lite"/>
    </source>
</evidence>
<reference evidence="2 3" key="1">
    <citation type="submission" date="2021-07" db="EMBL/GenBank/DDBJ databases">
        <authorList>
            <person name="So Y."/>
        </authorList>
    </citation>
    <scope>NUCLEOTIDE SEQUENCE [LARGE SCALE GENOMIC DNA]</scope>
    <source>
        <strain evidence="2 3">HJA6</strain>
    </source>
</reference>
<dbReference type="Pfam" id="PF11162">
    <property type="entry name" value="DUF2946"/>
    <property type="match status" value="1"/>
</dbReference>
<dbReference type="InterPro" id="IPR021333">
    <property type="entry name" value="DUF2946"/>
</dbReference>
<gene>
    <name evidence="2" type="ORF">KPL78_22335</name>
</gene>
<name>A0ABS7AE85_9PROT</name>
<feature type="compositionally biased region" description="Pro residues" evidence="1">
    <location>
        <begin position="109"/>
        <end position="123"/>
    </location>
</feature>
<evidence type="ECO:0000313" key="3">
    <source>
        <dbReference type="Proteomes" id="UP001196565"/>
    </source>
</evidence>
<keyword evidence="3" id="KW-1185">Reference proteome</keyword>
<sequence length="123" mass="12544">MAYRPVARLIAAILLLQVVLAPLHCLAMAAAPAGFETVLCSPAGMERTILVGPDGQELPQQLAGDGLCVVCVGLAHAALPEPPAAPAPAWVKVGPAWFIAGADSRQPPARGPPYRPTGPPALS</sequence>
<dbReference type="Proteomes" id="UP001196565">
    <property type="component" value="Unassembled WGS sequence"/>
</dbReference>